<comment type="cofactor">
    <cofactor evidence="1">
        <name>a divalent metal cation</name>
        <dbReference type="ChEBI" id="CHEBI:60240"/>
    </cofactor>
</comment>
<evidence type="ECO:0000313" key="12">
    <source>
        <dbReference type="RefSeq" id="XP_025411234.1"/>
    </source>
</evidence>
<comment type="similarity">
    <text evidence="3">Belongs to the HARBI1 family.</text>
</comment>
<dbReference type="InterPro" id="IPR027806">
    <property type="entry name" value="HARBI1_dom"/>
</dbReference>
<evidence type="ECO:0000256" key="1">
    <source>
        <dbReference type="ARBA" id="ARBA00001968"/>
    </source>
</evidence>
<dbReference type="GO" id="GO:0005634">
    <property type="term" value="C:nucleus"/>
    <property type="evidence" value="ECO:0007669"/>
    <property type="project" value="UniProtKB-SubCell"/>
</dbReference>
<dbReference type="GO" id="GO:0046872">
    <property type="term" value="F:metal ion binding"/>
    <property type="evidence" value="ECO:0007669"/>
    <property type="project" value="UniProtKB-KW"/>
</dbReference>
<evidence type="ECO:0000313" key="11">
    <source>
        <dbReference type="RefSeq" id="XP_025407096.1"/>
    </source>
</evidence>
<evidence type="ECO:0000256" key="2">
    <source>
        <dbReference type="ARBA" id="ARBA00004123"/>
    </source>
</evidence>
<feature type="domain" description="DDE Tnp4" evidence="9">
    <location>
        <begin position="109"/>
        <end position="274"/>
    </location>
</feature>
<evidence type="ECO:0000256" key="3">
    <source>
        <dbReference type="ARBA" id="ARBA00006958"/>
    </source>
</evidence>
<organism evidence="10 11">
    <name type="scientific">Sipha flava</name>
    <name type="common">yellow sugarcane aphid</name>
    <dbReference type="NCBI Taxonomy" id="143950"/>
    <lineage>
        <taxon>Eukaryota</taxon>
        <taxon>Metazoa</taxon>
        <taxon>Ecdysozoa</taxon>
        <taxon>Arthropoda</taxon>
        <taxon>Hexapoda</taxon>
        <taxon>Insecta</taxon>
        <taxon>Pterygota</taxon>
        <taxon>Neoptera</taxon>
        <taxon>Paraneoptera</taxon>
        <taxon>Hemiptera</taxon>
        <taxon>Sternorrhyncha</taxon>
        <taxon>Aphidomorpha</taxon>
        <taxon>Aphidoidea</taxon>
        <taxon>Aphididae</taxon>
        <taxon>Sipha</taxon>
    </lineage>
</organism>
<evidence type="ECO:0000256" key="5">
    <source>
        <dbReference type="ARBA" id="ARBA00022723"/>
    </source>
</evidence>
<dbReference type="InterPro" id="IPR045249">
    <property type="entry name" value="HARBI1-like"/>
</dbReference>
<dbReference type="RefSeq" id="XP_025407096.1">
    <property type="nucleotide sequence ID" value="XM_025551311.1"/>
</dbReference>
<gene>
    <name evidence="11" type="primary">LOC112681047</name>
    <name evidence="12" type="synonym">LOC112684123</name>
</gene>
<reference evidence="11 12" key="1">
    <citation type="submission" date="2025-04" db="UniProtKB">
        <authorList>
            <consortium name="RefSeq"/>
        </authorList>
    </citation>
    <scope>IDENTIFICATION</scope>
    <source>
        <tissue evidence="11 12">Whole body</tissue>
    </source>
</reference>
<keyword evidence="6" id="KW-0378">Hydrolase</keyword>
<accession>A0A8B8F8Y6</accession>
<dbReference type="Pfam" id="PF13359">
    <property type="entry name" value="DDE_Tnp_4"/>
    <property type="match status" value="1"/>
</dbReference>
<proteinExistence type="inferred from homology"/>
<dbReference type="PANTHER" id="PTHR22930">
    <property type="match status" value="1"/>
</dbReference>
<name>A0A8B8F8Y6_9HEMI</name>
<evidence type="ECO:0000256" key="4">
    <source>
        <dbReference type="ARBA" id="ARBA00022722"/>
    </source>
</evidence>
<feature type="compositionally biased region" description="Polar residues" evidence="8">
    <location>
        <begin position="284"/>
        <end position="315"/>
    </location>
</feature>
<keyword evidence="5" id="KW-0479">Metal-binding</keyword>
<evidence type="ECO:0000256" key="8">
    <source>
        <dbReference type="SAM" id="MobiDB-lite"/>
    </source>
</evidence>
<evidence type="ECO:0000313" key="10">
    <source>
        <dbReference type="Proteomes" id="UP000694846"/>
    </source>
</evidence>
<sequence length="336" mass="38514">MSIKTFDYIVECIRPEFNLNTTNFQVPIPVEERLLLTLRYLATGMAFRQLALSFRISKSAVAQIVIDVCKAIWCTLKNKHMPTPTVEKFKKIANEFYEKWDFPNCVGSVDGKHIRIKCPKNSGSMFYNYKQYFSTVLMAVADARYRFTMINVGAYGKDSDGSILCNTNFHQRLENGTLKLPTETKLPNSEISAPYVFVGDEAFPLRNYLMRPFPRKQTQETNKSYFNYRLSRARMIVECAFGIASSKFRILLKAIETNVENADHVVKAICILHNVIIDCEKHGSSNQKSTNTQSETNLNNSQLMGINPRSKSNNRASRTAIQIRNSFVQFFQESRI</sequence>
<dbReference type="GO" id="GO:0016787">
    <property type="term" value="F:hydrolase activity"/>
    <property type="evidence" value="ECO:0007669"/>
    <property type="project" value="UniProtKB-KW"/>
</dbReference>
<dbReference type="Proteomes" id="UP000694846">
    <property type="component" value="Unplaced"/>
</dbReference>
<comment type="subcellular location">
    <subcellularLocation>
        <location evidence="2">Nucleus</location>
    </subcellularLocation>
</comment>
<dbReference type="RefSeq" id="XP_025411234.1">
    <property type="nucleotide sequence ID" value="XM_025555449.1"/>
</dbReference>
<dbReference type="AlphaFoldDB" id="A0A8B8F8Y6"/>
<protein>
    <submittedName>
        <fullName evidence="11 12">Protein ALP1-like</fullName>
    </submittedName>
</protein>
<evidence type="ECO:0000256" key="7">
    <source>
        <dbReference type="ARBA" id="ARBA00023242"/>
    </source>
</evidence>
<keyword evidence="10" id="KW-1185">Reference proteome</keyword>
<keyword evidence="7" id="KW-0539">Nucleus</keyword>
<dbReference type="GO" id="GO:0004518">
    <property type="term" value="F:nuclease activity"/>
    <property type="evidence" value="ECO:0007669"/>
    <property type="project" value="UniProtKB-KW"/>
</dbReference>
<dbReference type="PANTHER" id="PTHR22930:SF269">
    <property type="entry name" value="NUCLEASE HARBI1-LIKE PROTEIN"/>
    <property type="match status" value="1"/>
</dbReference>
<keyword evidence="4" id="KW-0540">Nuclease</keyword>
<evidence type="ECO:0000259" key="9">
    <source>
        <dbReference type="Pfam" id="PF13359"/>
    </source>
</evidence>
<evidence type="ECO:0000256" key="6">
    <source>
        <dbReference type="ARBA" id="ARBA00022801"/>
    </source>
</evidence>
<dbReference type="GeneID" id="112681047"/>
<dbReference type="OrthoDB" id="6595824at2759"/>
<feature type="region of interest" description="Disordered" evidence="8">
    <location>
        <begin position="283"/>
        <end position="315"/>
    </location>
</feature>